<dbReference type="PIRSF" id="PIRSF028440">
    <property type="entry name" value="UCP_LAB_N"/>
    <property type="match status" value="1"/>
</dbReference>
<evidence type="ECO:0000256" key="1">
    <source>
        <dbReference type="SAM" id="Phobius"/>
    </source>
</evidence>
<sequence>MTWLMTILHVDTLPELWWVLFGLSAQLMFTARFLVQWIASERAKDSVMPVAFWYFSLAGGLMLFAYAVYRKDPVFVLGQSLGVIIYFRNLWLIYANRRAQNTPSDTSLSE</sequence>
<dbReference type="GO" id="GO:0016020">
    <property type="term" value="C:membrane"/>
    <property type="evidence" value="ECO:0007669"/>
    <property type="project" value="GOC"/>
</dbReference>
<dbReference type="Gene3D" id="1.20.1280.290">
    <property type="match status" value="1"/>
</dbReference>
<dbReference type="GO" id="GO:0008915">
    <property type="term" value="F:lipid-A-disaccharide synthase activity"/>
    <property type="evidence" value="ECO:0007669"/>
    <property type="project" value="InterPro"/>
</dbReference>
<name>A0A1I3WH13_9RHOB</name>
<dbReference type="RefSeq" id="WP_090062212.1">
    <property type="nucleotide sequence ID" value="NZ_FORH01000008.1"/>
</dbReference>
<dbReference type="Proteomes" id="UP000199630">
    <property type="component" value="Unassembled WGS sequence"/>
</dbReference>
<feature type="domain" description="Lipid A biosynthesis N-terminal" evidence="2">
    <location>
        <begin position="21"/>
        <end position="92"/>
    </location>
</feature>
<dbReference type="InterPro" id="IPR011499">
    <property type="entry name" value="Lipid_A_biosynth_N"/>
</dbReference>
<feature type="transmembrane region" description="Helical" evidence="1">
    <location>
        <begin position="75"/>
        <end position="94"/>
    </location>
</feature>
<dbReference type="InterPro" id="IPR014546">
    <property type="entry name" value="UCP028440_lipidA_biosyn"/>
</dbReference>
<keyword evidence="1" id="KW-0812">Transmembrane</keyword>
<dbReference type="SMART" id="SM01259">
    <property type="entry name" value="LAB_N"/>
    <property type="match status" value="1"/>
</dbReference>
<dbReference type="Pfam" id="PF07578">
    <property type="entry name" value="LAB_N"/>
    <property type="match status" value="1"/>
</dbReference>
<keyword evidence="4" id="KW-1185">Reference proteome</keyword>
<dbReference type="GO" id="GO:0009245">
    <property type="term" value="P:lipid A biosynthetic process"/>
    <property type="evidence" value="ECO:0007669"/>
    <property type="project" value="InterPro"/>
</dbReference>
<evidence type="ECO:0000313" key="3">
    <source>
        <dbReference type="EMBL" id="SFK06097.1"/>
    </source>
</evidence>
<dbReference type="EMBL" id="FORH01000008">
    <property type="protein sequence ID" value="SFK06097.1"/>
    <property type="molecule type" value="Genomic_DNA"/>
</dbReference>
<gene>
    <name evidence="3" type="ORF">SAMN04487991_3718</name>
</gene>
<feature type="transmembrane region" description="Helical" evidence="1">
    <location>
        <begin position="16"/>
        <end position="35"/>
    </location>
</feature>
<dbReference type="AlphaFoldDB" id="A0A1I3WH13"/>
<keyword evidence="1" id="KW-1133">Transmembrane helix</keyword>
<feature type="transmembrane region" description="Helical" evidence="1">
    <location>
        <begin position="47"/>
        <end position="69"/>
    </location>
</feature>
<accession>A0A1I3WH13</accession>
<dbReference type="STRING" id="588602.SAMN04487991_3718"/>
<proteinExistence type="predicted"/>
<evidence type="ECO:0000259" key="2">
    <source>
        <dbReference type="SMART" id="SM01259"/>
    </source>
</evidence>
<reference evidence="4" key="1">
    <citation type="submission" date="2016-10" db="EMBL/GenBank/DDBJ databases">
        <authorList>
            <person name="Varghese N."/>
            <person name="Submissions S."/>
        </authorList>
    </citation>
    <scope>NUCLEOTIDE SEQUENCE [LARGE SCALE GENOMIC DNA]</scope>
    <source>
        <strain evidence="4">DSM 26471</strain>
    </source>
</reference>
<protein>
    <submittedName>
        <fullName evidence="3">Uncharacterized N-terminal domain of lipid-A-disaccharide synthase</fullName>
    </submittedName>
</protein>
<evidence type="ECO:0000313" key="4">
    <source>
        <dbReference type="Proteomes" id="UP000199630"/>
    </source>
</evidence>
<keyword evidence="1" id="KW-0472">Membrane</keyword>
<organism evidence="3 4">
    <name type="scientific">Celeribacter neptunius</name>
    <dbReference type="NCBI Taxonomy" id="588602"/>
    <lineage>
        <taxon>Bacteria</taxon>
        <taxon>Pseudomonadati</taxon>
        <taxon>Pseudomonadota</taxon>
        <taxon>Alphaproteobacteria</taxon>
        <taxon>Rhodobacterales</taxon>
        <taxon>Roseobacteraceae</taxon>
        <taxon>Celeribacter</taxon>
    </lineage>
</organism>
<dbReference type="OrthoDB" id="9793186at2"/>